<accession>A0A143YVE7</accession>
<keyword evidence="4 8" id="KW-0418">Kinase</keyword>
<comment type="similarity">
    <text evidence="1">Belongs to the carbohydrate kinase pfkB family.</text>
</comment>
<protein>
    <recommendedName>
        <fullName evidence="6">Tagatose-6-phosphate kinase</fullName>
        <ecNumber evidence="6">2.7.1.144</ecNumber>
    </recommendedName>
</protein>
<dbReference type="OrthoDB" id="9801219at2"/>
<comment type="similarity">
    <text evidence="6">Belongs to the carbohydrate kinase PfkB family. LacC subfamily.</text>
</comment>
<dbReference type="Proteomes" id="UP000242754">
    <property type="component" value="Unassembled WGS sequence"/>
</dbReference>
<dbReference type="InterPro" id="IPR029056">
    <property type="entry name" value="Ribokinase-like"/>
</dbReference>
<evidence type="ECO:0000256" key="4">
    <source>
        <dbReference type="ARBA" id="ARBA00022777"/>
    </source>
</evidence>
<dbReference type="GO" id="GO:0008443">
    <property type="term" value="F:phosphofructokinase activity"/>
    <property type="evidence" value="ECO:0007669"/>
    <property type="project" value="TreeGrafter"/>
</dbReference>
<gene>
    <name evidence="8" type="ORF">Tpal_2256</name>
</gene>
<evidence type="ECO:0000259" key="7">
    <source>
        <dbReference type="Pfam" id="PF00294"/>
    </source>
</evidence>
<dbReference type="STRING" id="140314.SAMN04488076_11064"/>
<organism evidence="8 9">
    <name type="scientific">Trichococcus palustris</name>
    <dbReference type="NCBI Taxonomy" id="140314"/>
    <lineage>
        <taxon>Bacteria</taxon>
        <taxon>Bacillati</taxon>
        <taxon>Bacillota</taxon>
        <taxon>Bacilli</taxon>
        <taxon>Lactobacillales</taxon>
        <taxon>Carnobacteriaceae</taxon>
        <taxon>Trichococcus</taxon>
    </lineage>
</organism>
<dbReference type="EMBL" id="FJNE01000007">
    <property type="protein sequence ID" value="CZQ98368.1"/>
    <property type="molecule type" value="Genomic_DNA"/>
</dbReference>
<dbReference type="PIRSF" id="PIRSF000535">
    <property type="entry name" value="1PFK/6PFK/LacC"/>
    <property type="match status" value="1"/>
</dbReference>
<dbReference type="GO" id="GO:0005829">
    <property type="term" value="C:cytosol"/>
    <property type="evidence" value="ECO:0007669"/>
    <property type="project" value="TreeGrafter"/>
</dbReference>
<dbReference type="InterPro" id="IPR017583">
    <property type="entry name" value="Tagatose/fructose_Pkinase"/>
</dbReference>
<keyword evidence="9" id="KW-1185">Reference proteome</keyword>
<keyword evidence="6" id="KW-0423">Lactose metabolism</keyword>
<evidence type="ECO:0000313" key="9">
    <source>
        <dbReference type="Proteomes" id="UP000242754"/>
    </source>
</evidence>
<dbReference type="InterPro" id="IPR011611">
    <property type="entry name" value="PfkB_dom"/>
</dbReference>
<dbReference type="GO" id="GO:0009024">
    <property type="term" value="F:tagatose-6-phosphate kinase activity"/>
    <property type="evidence" value="ECO:0007669"/>
    <property type="project" value="UniProtKB-EC"/>
</dbReference>
<dbReference type="PANTHER" id="PTHR46566">
    <property type="entry name" value="1-PHOSPHOFRUCTOKINASE-RELATED"/>
    <property type="match status" value="1"/>
</dbReference>
<feature type="domain" description="Carbohydrate kinase PfkB" evidence="7">
    <location>
        <begin position="21"/>
        <end position="287"/>
    </location>
</feature>
<dbReference type="CDD" id="cd01164">
    <property type="entry name" value="FruK_PfkB_like"/>
    <property type="match status" value="1"/>
</dbReference>
<dbReference type="GO" id="GO:2001059">
    <property type="term" value="P:D-tagatose 6-phosphate catabolic process"/>
    <property type="evidence" value="ECO:0007669"/>
    <property type="project" value="UniProtKB-UniPathway"/>
</dbReference>
<reference evidence="8 9" key="1">
    <citation type="submission" date="2016-02" db="EMBL/GenBank/DDBJ databases">
        <authorList>
            <person name="Wen L."/>
            <person name="He K."/>
            <person name="Yang H."/>
        </authorList>
    </citation>
    <scope>NUCLEOTIDE SEQUENCE [LARGE SCALE GENOMIC DNA]</scope>
    <source>
        <strain evidence="8">Trichococcus palustris</strain>
    </source>
</reference>
<evidence type="ECO:0000256" key="5">
    <source>
        <dbReference type="ARBA" id="ARBA00022840"/>
    </source>
</evidence>
<evidence type="ECO:0000313" key="8">
    <source>
        <dbReference type="EMBL" id="CZQ98368.1"/>
    </source>
</evidence>
<dbReference type="NCBIfam" id="TIGR03168">
    <property type="entry name" value="1-PFK"/>
    <property type="match status" value="1"/>
</dbReference>
<evidence type="ECO:0000256" key="6">
    <source>
        <dbReference type="PIRNR" id="PIRNR000535"/>
    </source>
</evidence>
<evidence type="ECO:0000256" key="2">
    <source>
        <dbReference type="ARBA" id="ARBA00022679"/>
    </source>
</evidence>
<keyword evidence="3 6" id="KW-0547">Nucleotide-binding</keyword>
<dbReference type="Gene3D" id="3.40.1190.20">
    <property type="match status" value="1"/>
</dbReference>
<proteinExistence type="inferred from homology"/>
<keyword evidence="2 6" id="KW-0808">Transferase</keyword>
<dbReference type="UniPathway" id="UPA00704">
    <property type="reaction ID" value="UER00715"/>
</dbReference>
<evidence type="ECO:0000256" key="3">
    <source>
        <dbReference type="ARBA" id="ARBA00022741"/>
    </source>
</evidence>
<comment type="pathway">
    <text evidence="6">Carbohydrate metabolism; D-tagatose 6-phosphate degradation; D-glyceraldehyde 3-phosphate and glycerone phosphate from D-tagatose 6-phosphate: step 1/2.</text>
</comment>
<dbReference type="AlphaFoldDB" id="A0A143YVE7"/>
<dbReference type="GO" id="GO:0005988">
    <property type="term" value="P:lactose metabolic process"/>
    <property type="evidence" value="ECO:0007669"/>
    <property type="project" value="UniProtKB-KW"/>
</dbReference>
<comment type="catalytic activity">
    <reaction evidence="6">
        <text>D-tagatofuranose 6-phosphate + ATP = D-tagatofuranose 1,6-bisphosphate + ADP + H(+)</text>
        <dbReference type="Rhea" id="RHEA:12420"/>
        <dbReference type="ChEBI" id="CHEBI:15378"/>
        <dbReference type="ChEBI" id="CHEBI:30616"/>
        <dbReference type="ChEBI" id="CHEBI:58694"/>
        <dbReference type="ChEBI" id="CHEBI:58695"/>
        <dbReference type="ChEBI" id="CHEBI:456216"/>
        <dbReference type="EC" id="2.7.1.144"/>
    </reaction>
</comment>
<evidence type="ECO:0000256" key="1">
    <source>
        <dbReference type="ARBA" id="ARBA00005380"/>
    </source>
</evidence>
<keyword evidence="5 6" id="KW-0067">ATP-binding</keyword>
<dbReference type="GO" id="GO:0005524">
    <property type="term" value="F:ATP binding"/>
    <property type="evidence" value="ECO:0007669"/>
    <property type="project" value="UniProtKB-KW"/>
</dbReference>
<sequence>MIYTITLNPAIDRLLFIGEELVKRKTNRISKVTYDLGGKGLHGSYVMSKLKIDNLAMGLCGTNNKAALYDILTEKNIRHEFTEVADESTRECYIVLEEGVSGSTMFTEKGLVVSEFEKRNLLEKVRQKVTSQDMVLIAGSLPQNYLISDLEELLYVLKDSGCFIACDLSGEALLKAVEVGVHFIKPNEFELQEIVSKNQSLTENLEALSERVDCVIASQGEKGSFCQYQGEQFQVIAPKVEEVNDTGAGDCFVGAFLSMFYLKKPIEECLRFASGCAASKVKNNDSTSFDIEDALDLQREVTINRL</sequence>
<dbReference type="EC" id="2.7.1.144" evidence="6"/>
<name>A0A143YVE7_9LACT</name>
<dbReference type="RefSeq" id="WP_087033812.1">
    <property type="nucleotide sequence ID" value="NZ_FJNE01000007.1"/>
</dbReference>
<dbReference type="Pfam" id="PF00294">
    <property type="entry name" value="PfkB"/>
    <property type="match status" value="1"/>
</dbReference>
<dbReference type="PANTHER" id="PTHR46566:SF1">
    <property type="entry name" value="1-PHOSPHOFRUCTOKINASE"/>
    <property type="match status" value="1"/>
</dbReference>
<dbReference type="SUPFAM" id="SSF53613">
    <property type="entry name" value="Ribokinase-like"/>
    <property type="match status" value="1"/>
</dbReference>